<name>A0A059CNI5_EUCGR</name>
<protein>
    <submittedName>
        <fullName evidence="1">Uncharacterized protein</fullName>
    </submittedName>
</protein>
<dbReference type="EMBL" id="KK198755">
    <property type="protein sequence ID" value="KCW80003.1"/>
    <property type="molecule type" value="Genomic_DNA"/>
</dbReference>
<accession>A0A059CNI5</accession>
<proteinExistence type="predicted"/>
<sequence length="78" mass="8889">MLLRSCKRCFFFLLLPAILCFLSLFFFVSFLDARSVHGRLQLLTPSLKATSNGGHRCSSRSCHDLRHGLIWTLGPHCH</sequence>
<dbReference type="InParanoid" id="A0A059CNI5"/>
<dbReference type="AlphaFoldDB" id="A0A059CNI5"/>
<gene>
    <name evidence="1" type="ORF">EUGRSUZ_C01337</name>
</gene>
<reference evidence="1" key="1">
    <citation type="submission" date="2013-07" db="EMBL/GenBank/DDBJ databases">
        <title>The genome of Eucalyptus grandis.</title>
        <authorList>
            <person name="Schmutz J."/>
            <person name="Hayes R."/>
            <person name="Myburg A."/>
            <person name="Tuskan G."/>
            <person name="Grattapaglia D."/>
            <person name="Rokhsar D.S."/>
        </authorList>
    </citation>
    <scope>NUCLEOTIDE SEQUENCE</scope>
    <source>
        <tissue evidence="1">Leaf extractions</tissue>
    </source>
</reference>
<dbReference type="Gramene" id="KCW80003">
    <property type="protein sequence ID" value="KCW80003"/>
    <property type="gene ID" value="EUGRSUZ_C01337"/>
</dbReference>
<evidence type="ECO:0000313" key="1">
    <source>
        <dbReference type="EMBL" id="KCW80003.1"/>
    </source>
</evidence>
<organism evidence="1">
    <name type="scientific">Eucalyptus grandis</name>
    <name type="common">Flooded gum</name>
    <dbReference type="NCBI Taxonomy" id="71139"/>
    <lineage>
        <taxon>Eukaryota</taxon>
        <taxon>Viridiplantae</taxon>
        <taxon>Streptophyta</taxon>
        <taxon>Embryophyta</taxon>
        <taxon>Tracheophyta</taxon>
        <taxon>Spermatophyta</taxon>
        <taxon>Magnoliopsida</taxon>
        <taxon>eudicotyledons</taxon>
        <taxon>Gunneridae</taxon>
        <taxon>Pentapetalae</taxon>
        <taxon>rosids</taxon>
        <taxon>malvids</taxon>
        <taxon>Myrtales</taxon>
        <taxon>Myrtaceae</taxon>
        <taxon>Myrtoideae</taxon>
        <taxon>Eucalypteae</taxon>
        <taxon>Eucalyptus</taxon>
    </lineage>
</organism>